<dbReference type="Gene3D" id="3.40.50.1820">
    <property type="entry name" value="alpha/beta hydrolase"/>
    <property type="match status" value="1"/>
</dbReference>
<dbReference type="GO" id="GO:0016787">
    <property type="term" value="F:hydrolase activity"/>
    <property type="evidence" value="ECO:0007669"/>
    <property type="project" value="UniProtKB-KW"/>
</dbReference>
<feature type="signal peptide" evidence="1">
    <location>
        <begin position="1"/>
        <end position="20"/>
    </location>
</feature>
<evidence type="ECO:0000313" key="3">
    <source>
        <dbReference type="EMBL" id="KHJ83782.1"/>
    </source>
</evidence>
<keyword evidence="4" id="KW-1185">Reference proteome</keyword>
<dbReference type="GO" id="GO:0006629">
    <property type="term" value="P:lipid metabolic process"/>
    <property type="evidence" value="ECO:0007669"/>
    <property type="project" value="InterPro"/>
</dbReference>
<dbReference type="Pfam" id="PF04083">
    <property type="entry name" value="Abhydro_lipase"/>
    <property type="match status" value="1"/>
</dbReference>
<dbReference type="OrthoDB" id="5866324at2759"/>
<sequence length="144" mass="15776">MIYRDIQLLLLLYIPLQVSASPQVIPLDRPPDLTTGYPPHFPAQSHGQAGAPVAVFAFPGVLPMIYPQPVVVPAVNMPVPPPPLTTPLGRIGNNLDVVDPIDIEPEALMSVPELIQHWGYPIEEHKVITADGYILTLHRIPYGK</sequence>
<keyword evidence="1" id="KW-0732">Signal</keyword>
<dbReference type="InterPro" id="IPR029058">
    <property type="entry name" value="AB_hydrolase_fold"/>
</dbReference>
<gene>
    <name evidence="3" type="ORF">OESDEN_16515</name>
</gene>
<feature type="chain" id="PRO_5002081595" evidence="1">
    <location>
        <begin position="21"/>
        <end position="144"/>
    </location>
</feature>
<reference evidence="3 4" key="1">
    <citation type="submission" date="2014-03" db="EMBL/GenBank/DDBJ databases">
        <title>Draft genome of the hookworm Oesophagostomum dentatum.</title>
        <authorList>
            <person name="Mitreva M."/>
        </authorList>
    </citation>
    <scope>NUCLEOTIDE SEQUENCE [LARGE SCALE GENOMIC DNA]</scope>
    <source>
        <strain evidence="3 4">OD-Hann</strain>
    </source>
</reference>
<dbReference type="AlphaFoldDB" id="A0A0B1SJS6"/>
<dbReference type="Proteomes" id="UP000053660">
    <property type="component" value="Unassembled WGS sequence"/>
</dbReference>
<accession>A0A0B1SJS6</accession>
<name>A0A0B1SJS6_OESDE</name>
<evidence type="ECO:0000259" key="2">
    <source>
        <dbReference type="Pfam" id="PF04083"/>
    </source>
</evidence>
<protein>
    <submittedName>
        <fullName evidence="3">Ab-hydrolase associated lipase region</fullName>
    </submittedName>
</protein>
<dbReference type="InterPro" id="IPR006693">
    <property type="entry name" value="AB_hydrolase_lipase"/>
</dbReference>
<dbReference type="EMBL" id="KN571813">
    <property type="protein sequence ID" value="KHJ83782.1"/>
    <property type="molecule type" value="Genomic_DNA"/>
</dbReference>
<proteinExistence type="predicted"/>
<keyword evidence="3" id="KW-0378">Hydrolase</keyword>
<feature type="domain" description="Partial AB-hydrolase lipase" evidence="2">
    <location>
        <begin position="111"/>
        <end position="144"/>
    </location>
</feature>
<feature type="non-terminal residue" evidence="3">
    <location>
        <position position="144"/>
    </location>
</feature>
<dbReference type="PANTHER" id="PTHR11005">
    <property type="entry name" value="LYSOSOMAL ACID LIPASE-RELATED"/>
    <property type="match status" value="1"/>
</dbReference>
<evidence type="ECO:0000256" key="1">
    <source>
        <dbReference type="SAM" id="SignalP"/>
    </source>
</evidence>
<organism evidence="3 4">
    <name type="scientific">Oesophagostomum dentatum</name>
    <name type="common">Nodular worm</name>
    <dbReference type="NCBI Taxonomy" id="61180"/>
    <lineage>
        <taxon>Eukaryota</taxon>
        <taxon>Metazoa</taxon>
        <taxon>Ecdysozoa</taxon>
        <taxon>Nematoda</taxon>
        <taxon>Chromadorea</taxon>
        <taxon>Rhabditida</taxon>
        <taxon>Rhabditina</taxon>
        <taxon>Rhabditomorpha</taxon>
        <taxon>Strongyloidea</taxon>
        <taxon>Strongylidae</taxon>
        <taxon>Oesophagostomum</taxon>
    </lineage>
</organism>
<dbReference type="SUPFAM" id="SSF53474">
    <property type="entry name" value="alpha/beta-Hydrolases"/>
    <property type="match status" value="1"/>
</dbReference>
<evidence type="ECO:0000313" key="4">
    <source>
        <dbReference type="Proteomes" id="UP000053660"/>
    </source>
</evidence>